<feature type="transmembrane region" description="Helical" evidence="6">
    <location>
        <begin position="311"/>
        <end position="332"/>
    </location>
</feature>
<comment type="subcellular location">
    <subcellularLocation>
        <location evidence="1">Cell membrane</location>
        <topology evidence="1">Multi-pass membrane protein</topology>
    </subcellularLocation>
</comment>
<protein>
    <submittedName>
        <fullName evidence="7">Lipopolysaccharide biosynthesis protein</fullName>
    </submittedName>
</protein>
<proteinExistence type="predicted"/>
<keyword evidence="3 6" id="KW-0812">Transmembrane</keyword>
<evidence type="ECO:0000256" key="5">
    <source>
        <dbReference type="ARBA" id="ARBA00023136"/>
    </source>
</evidence>
<evidence type="ECO:0000313" key="7">
    <source>
        <dbReference type="EMBL" id="MFB9950280.1"/>
    </source>
</evidence>
<feature type="transmembrane region" description="Helical" evidence="6">
    <location>
        <begin position="45"/>
        <end position="67"/>
    </location>
</feature>
<organism evidence="7 8">
    <name type="scientific">Rhizobium puerariae</name>
    <dbReference type="NCBI Taxonomy" id="1585791"/>
    <lineage>
        <taxon>Bacteria</taxon>
        <taxon>Pseudomonadati</taxon>
        <taxon>Pseudomonadota</taxon>
        <taxon>Alphaproteobacteria</taxon>
        <taxon>Hyphomicrobiales</taxon>
        <taxon>Rhizobiaceae</taxon>
        <taxon>Rhizobium/Agrobacterium group</taxon>
        <taxon>Rhizobium</taxon>
    </lineage>
</organism>
<dbReference type="RefSeq" id="WP_377262393.1">
    <property type="nucleotide sequence ID" value="NZ_JBHMAA010000016.1"/>
</dbReference>
<name>A0ABV6AI41_9HYPH</name>
<evidence type="ECO:0000313" key="8">
    <source>
        <dbReference type="Proteomes" id="UP001589692"/>
    </source>
</evidence>
<feature type="transmembrane region" description="Helical" evidence="6">
    <location>
        <begin position="373"/>
        <end position="394"/>
    </location>
</feature>
<keyword evidence="5 6" id="KW-0472">Membrane</keyword>
<sequence>MIPRHLNLKKNVIFALVAFGVNIGLVFISYRLLILQGGIQAVGLWSTLFAWTSLIRIGDVGMANATIRFAAMHDMESESEKIREYVETGIISNGALFCFLAVLGYIVFSNFVGGLVEQTHVAEAEQVLPVMFGGFFLMNFANVILGSIQGLHLGFVNSQLTVLGNLVQIGAAVFLVPRYGVLGMAWAQVIQYSSMSVVGWYVARRAVSSRNIVPARFSIPAFREMLGFSLRSQVANVSNGLFEPLSKILVSHFGGLQVQGLYELAYKTLWLPRTAVISGVSAMIPSLTHLFRTDREKLWPIYSKSVTYSTLAVLALSIGAVVASPVISWLWIGRVEINYTYFVAIFAVGIVLNAFGAAAYNLAIVTGELRYNIVINVLVLATLAVLGGICGYFLPIHAVVAATAFSMGAGGLAIKFHNERLLQPGRASGGLNA</sequence>
<dbReference type="EMBL" id="JBHMAA010000016">
    <property type="protein sequence ID" value="MFB9950280.1"/>
    <property type="molecule type" value="Genomic_DNA"/>
</dbReference>
<reference evidence="7 8" key="1">
    <citation type="submission" date="2024-09" db="EMBL/GenBank/DDBJ databases">
        <authorList>
            <person name="Sun Q."/>
            <person name="Mori K."/>
        </authorList>
    </citation>
    <scope>NUCLEOTIDE SEQUENCE [LARGE SCALE GENOMIC DNA]</scope>
    <source>
        <strain evidence="7 8">TBRC 4938</strain>
    </source>
</reference>
<comment type="caution">
    <text evidence="7">The sequence shown here is derived from an EMBL/GenBank/DDBJ whole genome shotgun (WGS) entry which is preliminary data.</text>
</comment>
<feature type="transmembrane region" description="Helical" evidence="6">
    <location>
        <begin position="128"/>
        <end position="148"/>
    </location>
</feature>
<keyword evidence="8" id="KW-1185">Reference proteome</keyword>
<evidence type="ECO:0000256" key="4">
    <source>
        <dbReference type="ARBA" id="ARBA00022989"/>
    </source>
</evidence>
<evidence type="ECO:0000256" key="6">
    <source>
        <dbReference type="SAM" id="Phobius"/>
    </source>
</evidence>
<evidence type="ECO:0000256" key="2">
    <source>
        <dbReference type="ARBA" id="ARBA00022475"/>
    </source>
</evidence>
<gene>
    <name evidence="7" type="ORF">ACFFP0_15585</name>
</gene>
<feature type="transmembrane region" description="Helical" evidence="6">
    <location>
        <begin position="88"/>
        <end position="108"/>
    </location>
</feature>
<feature type="transmembrane region" description="Helical" evidence="6">
    <location>
        <begin position="185"/>
        <end position="203"/>
    </location>
</feature>
<evidence type="ECO:0000256" key="3">
    <source>
        <dbReference type="ARBA" id="ARBA00022692"/>
    </source>
</evidence>
<keyword evidence="2" id="KW-1003">Cell membrane</keyword>
<dbReference type="Pfam" id="PF13440">
    <property type="entry name" value="Polysacc_synt_3"/>
    <property type="match status" value="1"/>
</dbReference>
<dbReference type="PANTHER" id="PTHR30250:SF26">
    <property type="entry name" value="PSMA PROTEIN"/>
    <property type="match status" value="1"/>
</dbReference>
<feature type="transmembrane region" description="Helical" evidence="6">
    <location>
        <begin position="160"/>
        <end position="179"/>
    </location>
</feature>
<dbReference type="Proteomes" id="UP001589692">
    <property type="component" value="Unassembled WGS sequence"/>
</dbReference>
<accession>A0ABV6AI41</accession>
<keyword evidence="4 6" id="KW-1133">Transmembrane helix</keyword>
<evidence type="ECO:0000256" key="1">
    <source>
        <dbReference type="ARBA" id="ARBA00004651"/>
    </source>
</evidence>
<dbReference type="InterPro" id="IPR050833">
    <property type="entry name" value="Poly_Biosynth_Transport"/>
</dbReference>
<feature type="transmembrane region" description="Helical" evidence="6">
    <location>
        <begin position="338"/>
        <end position="361"/>
    </location>
</feature>
<dbReference type="PANTHER" id="PTHR30250">
    <property type="entry name" value="PST FAMILY PREDICTED COLANIC ACID TRANSPORTER"/>
    <property type="match status" value="1"/>
</dbReference>
<feature type="transmembrane region" description="Helical" evidence="6">
    <location>
        <begin position="12"/>
        <end position="33"/>
    </location>
</feature>